<dbReference type="Proteomes" id="UP001165383">
    <property type="component" value="Unassembled WGS sequence"/>
</dbReference>
<evidence type="ECO:0000259" key="6">
    <source>
        <dbReference type="Pfam" id="PF04127"/>
    </source>
</evidence>
<dbReference type="GO" id="GO:0004632">
    <property type="term" value="F:phosphopantothenate--cysteine ligase activity"/>
    <property type="evidence" value="ECO:0007669"/>
    <property type="project" value="UniProtKB-EC"/>
</dbReference>
<feature type="domain" description="DNA/pantothenate metabolism flavoprotein C-terminal" evidence="6">
    <location>
        <begin position="190"/>
        <end position="395"/>
    </location>
</feature>
<organism evidence="7 8">
    <name type="scientific">Sphingomonas brevis</name>
    <dbReference type="NCBI Taxonomy" id="2908206"/>
    <lineage>
        <taxon>Bacteria</taxon>
        <taxon>Pseudomonadati</taxon>
        <taxon>Pseudomonadota</taxon>
        <taxon>Alphaproteobacteria</taxon>
        <taxon>Sphingomonadales</taxon>
        <taxon>Sphingomonadaceae</taxon>
        <taxon>Sphingomonas</taxon>
    </lineage>
</organism>
<accession>A0ABT0S6G4</accession>
<comment type="catalytic activity">
    <reaction evidence="3 4">
        <text>N-[(R)-4-phosphopantothenoyl]-L-cysteine + H(+) = (R)-4'-phosphopantetheine + CO2</text>
        <dbReference type="Rhea" id="RHEA:16793"/>
        <dbReference type="ChEBI" id="CHEBI:15378"/>
        <dbReference type="ChEBI" id="CHEBI:16526"/>
        <dbReference type="ChEBI" id="CHEBI:59458"/>
        <dbReference type="ChEBI" id="CHEBI:61723"/>
        <dbReference type="EC" id="4.1.1.36"/>
    </reaction>
</comment>
<comment type="caution">
    <text evidence="3">Lacks conserved residue(s) required for the propagation of feature annotation.</text>
</comment>
<dbReference type="HAMAP" id="MF_02225">
    <property type="entry name" value="CoaBC"/>
    <property type="match status" value="1"/>
</dbReference>
<feature type="binding site" evidence="3">
    <location>
        <position position="282"/>
    </location>
    <ligand>
        <name>CTP</name>
        <dbReference type="ChEBI" id="CHEBI:37563"/>
    </ligand>
</feature>
<dbReference type="PANTHER" id="PTHR14359">
    <property type="entry name" value="HOMO-OLIGOMERIC FLAVIN CONTAINING CYS DECARBOXYLASE FAMILY"/>
    <property type="match status" value="1"/>
</dbReference>
<dbReference type="Gene3D" id="3.40.50.10300">
    <property type="entry name" value="CoaB-like"/>
    <property type="match status" value="1"/>
</dbReference>
<dbReference type="InterPro" id="IPR003382">
    <property type="entry name" value="Flavoprotein"/>
</dbReference>
<sequence length="398" mass="41781">MSRILLIVGGGIAAYKAAEMIRLLRKEGHEVTPVLTEGGSHFVTPMSLAALAESPVYTSLWDLKDEAEMGHIQLSRAADLVLVAPATADLIARMAAGEANDLATTLLLATDKPVVVAPAMNVRMWQHAATRRNVEQLKADGITVLEPDEGPMACGEFGPGRLPEPIDIYRRIQPMLDKAVSIDVADAGLLAGKHVLVTAGPTHEPIDPVRVIANRSSGKQGFAIAAAAAQAGARVTLIAGPVALPTPGGVCRIDVETARQMADAVEAALPADAAILVAAVADWKVEAATSKLKKSDGPPQLRFAPNPDILAILGAHPERPTLLIGFAAETDDLVANAGSKLRSKQADWIVANDVSGDVMGSHRNHVHLVAADGAEDWGPMDKTEVAARLIDRIARKLG</sequence>
<comment type="cofactor">
    <cofactor evidence="3">
        <name>FMN</name>
        <dbReference type="ChEBI" id="CHEBI:58210"/>
    </cofactor>
    <text evidence="3">Binds 1 FMN per subunit.</text>
</comment>
<comment type="pathway">
    <text evidence="3 4">Cofactor biosynthesis; coenzyme A biosynthesis; CoA from (R)-pantothenate: step 3/5.</text>
</comment>
<keyword evidence="1 3" id="KW-0210">Decarboxylase</keyword>
<evidence type="ECO:0000256" key="4">
    <source>
        <dbReference type="RuleBase" id="RU364078"/>
    </source>
</evidence>
<dbReference type="InterPro" id="IPR007085">
    <property type="entry name" value="DNA/pantothenate-metab_flavo_C"/>
</dbReference>
<feature type="region of interest" description="Phosphopantothenoylcysteine decarboxylase" evidence="3">
    <location>
        <begin position="1"/>
        <end position="194"/>
    </location>
</feature>
<comment type="function">
    <text evidence="4">Catalyzes two steps in the biosynthesis of coenzyme A. In the first step cysteine is conjugated to 4'-phosphopantothenate to form 4-phosphopantothenoylcysteine, in the latter compound is decarboxylated to form 4'-phosphopantotheine.</text>
</comment>
<comment type="function">
    <text evidence="3">Catalyzes two sequential steps in the biosynthesis of coenzyme A. In the first step cysteine is conjugated to 4'-phosphopantothenate to form 4-phosphopantothenoylcysteine. In the second step the latter compound is decarboxylated to form 4'-phosphopantotheine.</text>
</comment>
<dbReference type="Gene3D" id="3.40.50.1950">
    <property type="entry name" value="Flavin prenyltransferase-like"/>
    <property type="match status" value="1"/>
</dbReference>
<feature type="binding site" evidence="3">
    <location>
        <position position="344"/>
    </location>
    <ligand>
        <name>CTP</name>
        <dbReference type="ChEBI" id="CHEBI:37563"/>
    </ligand>
</feature>
<dbReference type="SUPFAM" id="SSF52507">
    <property type="entry name" value="Homo-oligomeric flavin-containing Cys decarboxylases, HFCD"/>
    <property type="match status" value="1"/>
</dbReference>
<feature type="active site" description="Proton donor" evidence="3">
    <location>
        <position position="154"/>
    </location>
</feature>
<dbReference type="GO" id="GO:0004633">
    <property type="term" value="F:phosphopantothenoylcysteine decarboxylase activity"/>
    <property type="evidence" value="ECO:0007669"/>
    <property type="project" value="UniProtKB-EC"/>
</dbReference>
<keyword evidence="3" id="KW-0511">Multifunctional enzyme</keyword>
<dbReference type="Pfam" id="PF02441">
    <property type="entry name" value="Flavoprotein"/>
    <property type="match status" value="1"/>
</dbReference>
<dbReference type="RefSeq" id="WP_249914449.1">
    <property type="nucleotide sequence ID" value="NZ_JAMGBB010000001.1"/>
</dbReference>
<dbReference type="PANTHER" id="PTHR14359:SF6">
    <property type="entry name" value="PHOSPHOPANTOTHENOYLCYSTEINE DECARBOXYLASE"/>
    <property type="match status" value="1"/>
</dbReference>
<dbReference type="EMBL" id="JAMGBB010000001">
    <property type="protein sequence ID" value="MCL6739989.1"/>
    <property type="molecule type" value="Genomic_DNA"/>
</dbReference>
<dbReference type="InterPro" id="IPR035929">
    <property type="entry name" value="CoaB-like_sf"/>
</dbReference>
<comment type="pathway">
    <text evidence="3 4">Cofactor biosynthesis; coenzyme A biosynthesis; CoA from (R)-pantothenate: step 2/5.</text>
</comment>
<name>A0ABT0S6G4_9SPHN</name>
<proteinExistence type="inferred from homology"/>
<feature type="binding site" evidence="3">
    <location>
        <begin position="307"/>
        <end position="310"/>
    </location>
    <ligand>
        <name>CTP</name>
        <dbReference type="ChEBI" id="CHEBI:37563"/>
    </ligand>
</feature>
<evidence type="ECO:0000313" key="7">
    <source>
        <dbReference type="EMBL" id="MCL6739989.1"/>
    </source>
</evidence>
<keyword evidence="3 4" id="KW-0288">FMN</keyword>
<protein>
    <recommendedName>
        <fullName evidence="3">Coenzyme A biosynthesis bifunctional protein CoaBC</fullName>
    </recommendedName>
    <alternativeName>
        <fullName evidence="3">DNA/pantothenate metabolism flavoprotein</fullName>
    </alternativeName>
    <alternativeName>
        <fullName evidence="3">Phosphopantothenoylcysteine synthetase/decarboxylase</fullName>
        <shortName evidence="3">PPCS-PPCDC</shortName>
    </alternativeName>
    <domain>
        <recommendedName>
            <fullName evidence="3">Phosphopantothenoylcysteine decarboxylase</fullName>
            <shortName evidence="3">PPC decarboxylase</shortName>
            <shortName evidence="3">PPC-DC</shortName>
            <ecNumber evidence="3">4.1.1.36</ecNumber>
        </recommendedName>
        <alternativeName>
            <fullName evidence="3">CoaC</fullName>
        </alternativeName>
    </domain>
    <domain>
        <recommendedName>
            <fullName evidence="3">Phosphopantothenate--cysteine ligase</fullName>
            <ecNumber evidence="3">6.3.2.5</ecNumber>
        </recommendedName>
        <alternativeName>
            <fullName evidence="3">CoaB</fullName>
        </alternativeName>
        <alternativeName>
            <fullName evidence="3">Phosphopantothenoylcysteine synthetase</fullName>
            <shortName evidence="3">PPC synthetase</shortName>
            <shortName evidence="3">PPC-S</shortName>
        </alternativeName>
    </domain>
</protein>
<feature type="binding site" evidence="3">
    <location>
        <position position="326"/>
    </location>
    <ligand>
        <name>CTP</name>
        <dbReference type="ChEBI" id="CHEBI:37563"/>
    </ligand>
</feature>
<keyword evidence="3 4" id="KW-0285">Flavoprotein</keyword>
<evidence type="ECO:0000256" key="2">
    <source>
        <dbReference type="ARBA" id="ARBA00023239"/>
    </source>
</evidence>
<evidence type="ECO:0000256" key="3">
    <source>
        <dbReference type="HAMAP-Rule" id="MF_02225"/>
    </source>
</evidence>
<evidence type="ECO:0000259" key="5">
    <source>
        <dbReference type="Pfam" id="PF02441"/>
    </source>
</evidence>
<comment type="similarity">
    <text evidence="3 4">In the C-terminal section; belongs to the PPC synthetase family.</text>
</comment>
<reference evidence="7" key="1">
    <citation type="submission" date="2022-05" db="EMBL/GenBank/DDBJ databases">
        <authorList>
            <person name="Jo J.-H."/>
            <person name="Im W.-T."/>
        </authorList>
    </citation>
    <scope>NUCLEOTIDE SEQUENCE</scope>
    <source>
        <strain evidence="7">RB56-2</strain>
    </source>
</reference>
<keyword evidence="3 4" id="KW-0436">Ligase</keyword>
<evidence type="ECO:0000256" key="1">
    <source>
        <dbReference type="ARBA" id="ARBA00022793"/>
    </source>
</evidence>
<comment type="caution">
    <text evidence="7">The sequence shown here is derived from an EMBL/GenBank/DDBJ whole genome shotgun (WGS) entry which is preliminary data.</text>
</comment>
<comment type="catalytic activity">
    <reaction evidence="3 4">
        <text>(R)-4'-phosphopantothenate + L-cysteine + CTP = N-[(R)-4-phosphopantothenoyl]-L-cysteine + CMP + diphosphate + H(+)</text>
        <dbReference type="Rhea" id="RHEA:19397"/>
        <dbReference type="ChEBI" id="CHEBI:10986"/>
        <dbReference type="ChEBI" id="CHEBI:15378"/>
        <dbReference type="ChEBI" id="CHEBI:33019"/>
        <dbReference type="ChEBI" id="CHEBI:35235"/>
        <dbReference type="ChEBI" id="CHEBI:37563"/>
        <dbReference type="ChEBI" id="CHEBI:59458"/>
        <dbReference type="ChEBI" id="CHEBI:60377"/>
        <dbReference type="EC" id="6.3.2.5"/>
    </reaction>
</comment>
<dbReference type="InterPro" id="IPR036551">
    <property type="entry name" value="Flavin_trans-like"/>
</dbReference>
<feature type="region of interest" description="Phosphopantothenate--cysteine ligase" evidence="3">
    <location>
        <begin position="195"/>
        <end position="398"/>
    </location>
</feature>
<keyword evidence="8" id="KW-1185">Reference proteome</keyword>
<feature type="binding site" evidence="3">
    <location>
        <position position="340"/>
    </location>
    <ligand>
        <name>CTP</name>
        <dbReference type="ChEBI" id="CHEBI:37563"/>
    </ligand>
</feature>
<keyword evidence="2 3" id="KW-0456">Lyase</keyword>
<evidence type="ECO:0000313" key="8">
    <source>
        <dbReference type="Proteomes" id="UP001165383"/>
    </source>
</evidence>
<keyword evidence="3" id="KW-0460">Magnesium</keyword>
<dbReference type="EC" id="4.1.1.36" evidence="3"/>
<feature type="binding site" evidence="3">
    <location>
        <position position="291"/>
    </location>
    <ligand>
        <name>CTP</name>
        <dbReference type="ChEBI" id="CHEBI:37563"/>
    </ligand>
</feature>
<dbReference type="EC" id="6.3.2.5" evidence="3"/>
<comment type="cofactor">
    <cofactor evidence="3">
        <name>Mg(2+)</name>
        <dbReference type="ChEBI" id="CHEBI:18420"/>
    </cofactor>
</comment>
<dbReference type="Pfam" id="PF04127">
    <property type="entry name" value="DFP"/>
    <property type="match status" value="1"/>
</dbReference>
<dbReference type="SUPFAM" id="SSF102645">
    <property type="entry name" value="CoaB-like"/>
    <property type="match status" value="1"/>
</dbReference>
<gene>
    <name evidence="3 7" type="primary">coaBC</name>
    <name evidence="7" type="ORF">LZ518_02410</name>
</gene>
<dbReference type="NCBIfam" id="TIGR00521">
    <property type="entry name" value="coaBC_dfp"/>
    <property type="match status" value="1"/>
</dbReference>
<comment type="similarity">
    <text evidence="3 4">In the N-terminal section; belongs to the HFCD (homo-oligomeric flavin containing Cys decarboxylase) superfamily.</text>
</comment>
<feature type="domain" description="Flavoprotein" evidence="5">
    <location>
        <begin position="3"/>
        <end position="172"/>
    </location>
</feature>
<dbReference type="InterPro" id="IPR005252">
    <property type="entry name" value="CoaBC"/>
</dbReference>
<keyword evidence="3" id="KW-0479">Metal-binding</keyword>